<organism evidence="4 5">
    <name type="scientific">Nonomuraea pusilla</name>
    <dbReference type="NCBI Taxonomy" id="46177"/>
    <lineage>
        <taxon>Bacteria</taxon>
        <taxon>Bacillati</taxon>
        <taxon>Actinomycetota</taxon>
        <taxon>Actinomycetes</taxon>
        <taxon>Streptosporangiales</taxon>
        <taxon>Streptosporangiaceae</taxon>
        <taxon>Nonomuraea</taxon>
    </lineage>
</organism>
<accession>A0A1H7SCT5</accession>
<name>A0A1H7SCT5_9ACTN</name>
<dbReference type="Pfam" id="PF00583">
    <property type="entry name" value="Acetyltransf_1"/>
    <property type="match status" value="1"/>
</dbReference>
<dbReference type="OrthoDB" id="4119890at2"/>
<protein>
    <submittedName>
        <fullName evidence="4">Acetyltransferase (GNAT) family protein</fullName>
    </submittedName>
</protein>
<dbReference type="PROSITE" id="PS51186">
    <property type="entry name" value="GNAT"/>
    <property type="match status" value="1"/>
</dbReference>
<gene>
    <name evidence="4" type="ORF">SAMN05660976_03143</name>
</gene>
<dbReference type="PANTHER" id="PTHR43877">
    <property type="entry name" value="AMINOALKYLPHOSPHONATE N-ACETYLTRANSFERASE-RELATED-RELATED"/>
    <property type="match status" value="1"/>
</dbReference>
<evidence type="ECO:0000256" key="2">
    <source>
        <dbReference type="ARBA" id="ARBA00023315"/>
    </source>
</evidence>
<feature type="domain" description="N-acetyltransferase" evidence="3">
    <location>
        <begin position="1"/>
        <end position="151"/>
    </location>
</feature>
<dbReference type="InterPro" id="IPR000182">
    <property type="entry name" value="GNAT_dom"/>
</dbReference>
<keyword evidence="5" id="KW-1185">Reference proteome</keyword>
<keyword evidence="1 4" id="KW-0808">Transferase</keyword>
<dbReference type="Gene3D" id="3.40.630.30">
    <property type="match status" value="1"/>
</dbReference>
<keyword evidence="2" id="KW-0012">Acyltransferase</keyword>
<dbReference type="EMBL" id="FOBF01000006">
    <property type="protein sequence ID" value="SEL70188.1"/>
    <property type="molecule type" value="Genomic_DNA"/>
</dbReference>
<dbReference type="AlphaFoldDB" id="A0A1H7SCT5"/>
<dbReference type="InterPro" id="IPR016181">
    <property type="entry name" value="Acyl_CoA_acyltransferase"/>
</dbReference>
<dbReference type="Proteomes" id="UP000198953">
    <property type="component" value="Unassembled WGS sequence"/>
</dbReference>
<reference evidence="4 5" key="1">
    <citation type="submission" date="2016-10" db="EMBL/GenBank/DDBJ databases">
        <authorList>
            <person name="de Groot N.N."/>
        </authorList>
    </citation>
    <scope>NUCLEOTIDE SEQUENCE [LARGE SCALE GENOMIC DNA]</scope>
    <source>
        <strain evidence="4 5">DSM 43357</strain>
    </source>
</reference>
<dbReference type="SUPFAM" id="SSF55729">
    <property type="entry name" value="Acyl-CoA N-acyltransferases (Nat)"/>
    <property type="match status" value="2"/>
</dbReference>
<evidence type="ECO:0000313" key="4">
    <source>
        <dbReference type="EMBL" id="SEL70188.1"/>
    </source>
</evidence>
<dbReference type="GO" id="GO:0016747">
    <property type="term" value="F:acyltransferase activity, transferring groups other than amino-acyl groups"/>
    <property type="evidence" value="ECO:0007669"/>
    <property type="project" value="InterPro"/>
</dbReference>
<dbReference type="RefSeq" id="WP_091101029.1">
    <property type="nucleotide sequence ID" value="NZ_FOBF01000006.1"/>
</dbReference>
<evidence type="ECO:0000256" key="1">
    <source>
        <dbReference type="ARBA" id="ARBA00022679"/>
    </source>
</evidence>
<dbReference type="CDD" id="cd04301">
    <property type="entry name" value="NAT_SF"/>
    <property type="match status" value="1"/>
</dbReference>
<evidence type="ECO:0000313" key="5">
    <source>
        <dbReference type="Proteomes" id="UP000198953"/>
    </source>
</evidence>
<dbReference type="STRING" id="46177.SAMN05660976_03143"/>
<proteinExistence type="predicted"/>
<evidence type="ECO:0000259" key="3">
    <source>
        <dbReference type="PROSITE" id="PS51186"/>
    </source>
</evidence>
<sequence length="325" mass="36275">MLIQPLDTDRPGHLHGFHQAYLAAHAHVPGPKLTRPHFVIEVTEGPPGGTAEAWVVTEGDEVTGGYAMSFPEDDNRHMAWLFPLVVRPERRGAGLGSALFEHALGRVRARGRRLLLTETPSTGVGARFARAHGMDVSLEQARRVLDLRTADWAALDRLTPEVEGYDLEHWTGPARPELHRDLATLMNGMNDAPRDADVEDAAYTPERVRAAEENLARIGETCHTTIARRRDDGAPAGLTRIYLRADRSDAWGNQGDTTVLPEHRGHRLGLLLKLANLRSLREHEPHVEQVITWNAVSNRHMIAINEAMGFTVLDHWPEWRLDVTP</sequence>
<dbReference type="InterPro" id="IPR050832">
    <property type="entry name" value="Bact_Acetyltransf"/>
</dbReference>